<dbReference type="GO" id="GO:0005886">
    <property type="term" value="C:plasma membrane"/>
    <property type="evidence" value="ECO:0007669"/>
    <property type="project" value="TreeGrafter"/>
</dbReference>
<keyword evidence="5 7" id="KW-0408">Iron</keyword>
<dbReference type="PANTHER" id="PTHR11485">
    <property type="entry name" value="TRANSFERRIN"/>
    <property type="match status" value="1"/>
</dbReference>
<dbReference type="PROSITE" id="PS00205">
    <property type="entry name" value="TRANSFERRIN_LIKE_1"/>
    <property type="match status" value="1"/>
</dbReference>
<feature type="binding site" evidence="6">
    <location>
        <position position="129"/>
    </location>
    <ligand>
        <name>hydrogencarbonate</name>
        <dbReference type="ChEBI" id="CHEBI:17544"/>
        <label>1</label>
    </ligand>
</feature>
<feature type="binding site" evidence="7">
    <location>
        <position position="418"/>
    </location>
    <ligand>
        <name>Fe(3+)</name>
        <dbReference type="ChEBI" id="CHEBI:29034"/>
        <label>1</label>
    </ligand>
</feature>
<evidence type="ECO:0000256" key="6">
    <source>
        <dbReference type="PIRSR" id="PIRSR002549-2"/>
    </source>
</evidence>
<feature type="disulfide bond" evidence="8">
    <location>
        <begin position="127"/>
        <end position="211"/>
    </location>
</feature>
<dbReference type="InterPro" id="IPR001156">
    <property type="entry name" value="Transferrin-like_dom"/>
</dbReference>
<evidence type="ECO:0000256" key="4">
    <source>
        <dbReference type="ARBA" id="ARBA00023157"/>
    </source>
</evidence>
<dbReference type="PANTHER" id="PTHR11485:SF29">
    <property type="entry name" value="TRANSFERRIN 2"/>
    <property type="match status" value="1"/>
</dbReference>
<dbReference type="AlphaFoldDB" id="A0AA36BKP9"/>
<dbReference type="InterPro" id="IPR016357">
    <property type="entry name" value="Transferrin"/>
</dbReference>
<keyword evidence="5" id="KW-0410">Iron transport</keyword>
<evidence type="ECO:0000259" key="10">
    <source>
        <dbReference type="PROSITE" id="PS51408"/>
    </source>
</evidence>
<evidence type="ECO:0000313" key="11">
    <source>
        <dbReference type="EMBL" id="CAI9736201.1"/>
    </source>
</evidence>
<accession>A0AA36BKP9</accession>
<feature type="signal peptide" evidence="9">
    <location>
        <begin position="1"/>
        <end position="22"/>
    </location>
</feature>
<evidence type="ECO:0000256" key="3">
    <source>
        <dbReference type="ARBA" id="ARBA00022737"/>
    </source>
</evidence>
<feature type="binding site" evidence="6">
    <location>
        <position position="133"/>
    </location>
    <ligand>
        <name>hydrogencarbonate</name>
        <dbReference type="ChEBI" id="CHEBI:17544"/>
        <label>1</label>
    </ligand>
</feature>
<protein>
    <submittedName>
        <fullName evidence="11">Melanotransferrin-like</fullName>
    </submittedName>
</protein>
<evidence type="ECO:0000256" key="8">
    <source>
        <dbReference type="PIRSR" id="PIRSR002549-4"/>
    </source>
</evidence>
<feature type="disulfide bond" evidence="8">
    <location>
        <begin position="441"/>
        <end position="528"/>
    </location>
</feature>
<keyword evidence="9" id="KW-0732">Signal</keyword>
<dbReference type="EMBL" id="OX597831">
    <property type="protein sequence ID" value="CAI9736201.1"/>
    <property type="molecule type" value="Genomic_DNA"/>
</dbReference>
<feature type="binding site" evidence="6">
    <location>
        <position position="136"/>
    </location>
    <ligand>
        <name>hydrogencarbonate</name>
        <dbReference type="ChEBI" id="CHEBI:17544"/>
        <label>1</label>
    </ligand>
</feature>
<evidence type="ECO:0000256" key="9">
    <source>
        <dbReference type="SAM" id="SignalP"/>
    </source>
</evidence>
<dbReference type="PROSITE" id="PS51408">
    <property type="entry name" value="TRANSFERRIN_LIKE_4"/>
    <property type="match status" value="2"/>
</dbReference>
<dbReference type="PROSITE" id="PS00206">
    <property type="entry name" value="TRANSFERRIN_LIKE_2"/>
    <property type="match status" value="1"/>
</dbReference>
<dbReference type="GO" id="GO:0005615">
    <property type="term" value="C:extracellular space"/>
    <property type="evidence" value="ECO:0007669"/>
    <property type="project" value="InterPro"/>
</dbReference>
<feature type="binding site" evidence="7">
    <location>
        <position position="591"/>
    </location>
    <ligand>
        <name>Fe(3+)</name>
        <dbReference type="ChEBI" id="CHEBI:29034"/>
        <label>1</label>
    </ligand>
</feature>
<organism evidence="11 12">
    <name type="scientific">Octopus vulgaris</name>
    <name type="common">Common octopus</name>
    <dbReference type="NCBI Taxonomy" id="6645"/>
    <lineage>
        <taxon>Eukaryota</taxon>
        <taxon>Metazoa</taxon>
        <taxon>Spiralia</taxon>
        <taxon>Lophotrochozoa</taxon>
        <taxon>Mollusca</taxon>
        <taxon>Cephalopoda</taxon>
        <taxon>Coleoidea</taxon>
        <taxon>Octopodiformes</taxon>
        <taxon>Octopoda</taxon>
        <taxon>Incirrata</taxon>
        <taxon>Octopodidae</taxon>
        <taxon>Octopus</taxon>
    </lineage>
</organism>
<dbReference type="GO" id="GO:0046872">
    <property type="term" value="F:metal ion binding"/>
    <property type="evidence" value="ECO:0007669"/>
    <property type="project" value="UniProtKB-KW"/>
</dbReference>
<feature type="binding site" evidence="7">
    <location>
        <position position="103"/>
    </location>
    <ligand>
        <name>Fe(3+)</name>
        <dbReference type="ChEBI" id="CHEBI:29034"/>
        <label>1</label>
    </ligand>
</feature>
<dbReference type="GO" id="GO:0005769">
    <property type="term" value="C:early endosome"/>
    <property type="evidence" value="ECO:0007669"/>
    <property type="project" value="TreeGrafter"/>
</dbReference>
<keyword evidence="3" id="KW-0677">Repeat</keyword>
<keyword evidence="5" id="KW-0813">Transport</keyword>
<feature type="chain" id="PRO_5041346046" evidence="9">
    <location>
        <begin position="23"/>
        <end position="694"/>
    </location>
</feature>
<gene>
    <name evidence="11" type="ORF">OCTVUL_1B016225</name>
</gene>
<feature type="binding site" evidence="7">
    <location>
        <position position="384"/>
    </location>
    <ligand>
        <name>Fe(3+)</name>
        <dbReference type="ChEBI" id="CHEBI:29034"/>
        <label>1</label>
    </ligand>
</feature>
<feature type="domain" description="Transferrin-like" evidence="10">
    <location>
        <begin position="329"/>
        <end position="663"/>
    </location>
</feature>
<name>A0AA36BKP9_OCTVU</name>
<dbReference type="GO" id="GO:0006826">
    <property type="term" value="P:iron ion transport"/>
    <property type="evidence" value="ECO:0007669"/>
    <property type="project" value="UniProtKB-KW"/>
</dbReference>
<dbReference type="PRINTS" id="PR00422">
    <property type="entry name" value="TRANSFERRIN"/>
</dbReference>
<feature type="disulfide bond" evidence="8">
    <location>
        <begin position="501"/>
        <end position="511"/>
    </location>
</feature>
<keyword evidence="5" id="KW-0406">Ion transport</keyword>
<feature type="disulfide bond" evidence="8">
    <location>
        <begin position="332"/>
        <end position="369"/>
    </location>
</feature>
<evidence type="ECO:0000313" key="12">
    <source>
        <dbReference type="Proteomes" id="UP001162480"/>
    </source>
</evidence>
<feature type="binding site" evidence="6">
    <location>
        <position position="443"/>
    </location>
    <ligand>
        <name>hydrogencarbonate</name>
        <dbReference type="ChEBI" id="CHEBI:17544"/>
        <label>1</label>
    </ligand>
</feature>
<dbReference type="Gene3D" id="3.40.190.10">
    <property type="entry name" value="Periplasmic binding protein-like II"/>
    <property type="match status" value="4"/>
</dbReference>
<feature type="binding site" evidence="7">
    <location>
        <position position="205"/>
    </location>
    <ligand>
        <name>Fe(3+)</name>
        <dbReference type="ChEBI" id="CHEBI:29034"/>
        <label>1</label>
    </ligand>
</feature>
<keyword evidence="2" id="KW-0964">Secreted</keyword>
<feature type="binding site" evidence="6">
    <location>
        <position position="450"/>
    </location>
    <ligand>
        <name>hydrogencarbonate</name>
        <dbReference type="ChEBI" id="CHEBI:17544"/>
        <label>1</label>
    </ligand>
</feature>
<dbReference type="CDD" id="cd13529">
    <property type="entry name" value="PBP2_transferrin"/>
    <property type="match status" value="1"/>
</dbReference>
<feature type="binding site" evidence="7">
    <location>
        <position position="522"/>
    </location>
    <ligand>
        <name>Fe(3+)</name>
        <dbReference type="ChEBI" id="CHEBI:29034"/>
        <label>2</label>
    </ligand>
</feature>
<keyword evidence="12" id="KW-1185">Reference proteome</keyword>
<feature type="disulfide bond" evidence="8">
    <location>
        <begin position="569"/>
        <end position="583"/>
    </location>
</feature>
<dbReference type="GO" id="GO:0055037">
    <property type="term" value="C:recycling endosome"/>
    <property type="evidence" value="ECO:0007669"/>
    <property type="project" value="TreeGrafter"/>
</dbReference>
<dbReference type="Proteomes" id="UP001162480">
    <property type="component" value="Chromosome 18"/>
</dbReference>
<evidence type="ECO:0000256" key="5">
    <source>
        <dbReference type="PIRNR" id="PIRNR002549"/>
    </source>
</evidence>
<feature type="domain" description="Transferrin-like" evidence="10">
    <location>
        <begin position="25"/>
        <end position="324"/>
    </location>
</feature>
<evidence type="ECO:0000256" key="1">
    <source>
        <dbReference type="ARBA" id="ARBA00004613"/>
    </source>
</evidence>
<feature type="disulfide bond" evidence="8">
    <location>
        <begin position="170"/>
        <end position="193"/>
    </location>
</feature>
<evidence type="ECO:0000256" key="7">
    <source>
        <dbReference type="PIRSR" id="PIRSR002549-3"/>
    </source>
</evidence>
<feature type="disulfide bond" evidence="8">
    <location>
        <begin position="238"/>
        <end position="252"/>
    </location>
</feature>
<reference evidence="11" key="1">
    <citation type="submission" date="2023-08" db="EMBL/GenBank/DDBJ databases">
        <authorList>
            <person name="Alioto T."/>
            <person name="Alioto T."/>
            <person name="Gomez Garrido J."/>
        </authorList>
    </citation>
    <scope>NUCLEOTIDE SEQUENCE</scope>
</reference>
<feature type="disulfide bond" evidence="8">
    <location>
        <begin position="481"/>
        <end position="504"/>
    </location>
</feature>
<keyword evidence="4 8" id="KW-1015">Disulfide bond</keyword>
<keyword evidence="5 7" id="KW-0479">Metal-binding</keyword>
<dbReference type="InterPro" id="IPR018195">
    <property type="entry name" value="Transferrin_Fe_BS"/>
</dbReference>
<dbReference type="SMART" id="SM00094">
    <property type="entry name" value="TR_FER"/>
    <property type="match status" value="2"/>
</dbReference>
<comment type="subcellular location">
    <subcellularLocation>
        <location evidence="1">Secreted</location>
    </subcellularLocation>
</comment>
<sequence>MIWSTVSFRFALILSILSWASAVEFSMCEIGKGNECDNLKKDLSGHTLKCEKAANIYRCMQMVKNGEVDVVGVSDTDLYPAGKFLNLKPFLREVLDNDQTYRYKAVFLIKDGSSITNLDSLKDKKSCHTGAGKTTGWTVPVSNLQKLQKIKIKTCYDTVANVADFFAESCAPGAMSPKFNPFTTNRPAVCGLCTDCSTTSSFAGYNGALKCLLDDKGGDIAFVSHRELGKEGSLSLLCPDGSVKNQSEYESCNWATRPSDVFVTSPEMENGKLTEITKALKDNADKIKKHLDTFKDSKNFKETSENYKTIMGDGFFNTFEYYHTCKDDLRWCTVSDEEMKKCSDLKLAFAAKRATNKLKCVKGTDARDCIRKVTDKKADFVVLDGGIIVDAKNDDKCKITPGISETHITEKNAQEASYYAVAVVKKDSKLKFPHLKGAKSCHTGYGKTSGWKVPVGLLIEKNEIKNDNIAKNVGAYFSKSCVPGALDAKNNPNHGNPASLCALCPNDGKECSASKKNKYYGYTGAFRCLAEDTGEVAFVKHTTVLESTDGKGKEEWEKDLKSEDYELLCSDGSRESVQNWLTCHLAKVPAHAMVFNDDQVAKRMYSVFSYLDLGSSETKDLLFSSSDGKNLLFKESAIGLSYISEPQKFIPHTYQDILENFSSNEKICSAASSTLYNTYTLLLLAFIVFLKQIF</sequence>
<feature type="disulfide bond" evidence="8">
    <location>
        <begin position="342"/>
        <end position="360"/>
    </location>
</feature>
<evidence type="ECO:0000256" key="2">
    <source>
        <dbReference type="ARBA" id="ARBA00022525"/>
    </source>
</evidence>
<comment type="similarity">
    <text evidence="5">Belongs to the transferrin family.</text>
</comment>
<dbReference type="PIRSF" id="PIRSF002549">
    <property type="entry name" value="Transferrin"/>
    <property type="match status" value="1"/>
</dbReference>
<dbReference type="Pfam" id="PF00405">
    <property type="entry name" value="Transferrin"/>
    <property type="match status" value="2"/>
</dbReference>
<dbReference type="FunFam" id="3.40.190.10:FF:000095">
    <property type="entry name" value="Lactotransferrin"/>
    <property type="match status" value="1"/>
</dbReference>
<dbReference type="SUPFAM" id="SSF53850">
    <property type="entry name" value="Periplasmic binding protein-like II"/>
    <property type="match status" value="2"/>
</dbReference>
<dbReference type="PROSITE" id="PS00207">
    <property type="entry name" value="TRANSFERRIN_LIKE_3"/>
    <property type="match status" value="1"/>
</dbReference>
<proteinExistence type="inferred from homology"/>